<dbReference type="STRING" id="215637.A0A4Q0A1E3"/>
<dbReference type="CDD" id="cd18580">
    <property type="entry name" value="ABC_6TM_ABCC_D2"/>
    <property type="match status" value="1"/>
</dbReference>
<comment type="subcellular location">
    <subcellularLocation>
        <location evidence="1">Membrane</location>
        <topology evidence="1">Multi-pass membrane protein</topology>
    </subcellularLocation>
</comment>
<dbReference type="InterPro" id="IPR003439">
    <property type="entry name" value="ABC_transporter-like_ATP-bd"/>
</dbReference>
<dbReference type="FunFam" id="1.20.1560.10:FF:000010">
    <property type="entry name" value="Multidrug resistance-associated ABC transporter"/>
    <property type="match status" value="1"/>
</dbReference>
<accession>A0A4Q0A1E3</accession>
<evidence type="ECO:0000256" key="8">
    <source>
        <dbReference type="ARBA" id="ARBA00022989"/>
    </source>
</evidence>
<dbReference type="InterPro" id="IPR044726">
    <property type="entry name" value="ABCC_6TM_D2"/>
</dbReference>
<feature type="domain" description="ABC transporter" evidence="12">
    <location>
        <begin position="1021"/>
        <end position="1255"/>
    </location>
</feature>
<protein>
    <submittedName>
        <fullName evidence="14">P-loop containing nucleoside triphosphate hydrolase protein</fullName>
    </submittedName>
</protein>
<keyword evidence="4 11" id="KW-0812">Transmembrane</keyword>
<dbReference type="Pfam" id="PF00005">
    <property type="entry name" value="ABC_tran"/>
    <property type="match status" value="2"/>
</dbReference>
<feature type="transmembrane region" description="Helical" evidence="11">
    <location>
        <begin position="282"/>
        <end position="302"/>
    </location>
</feature>
<evidence type="ECO:0000256" key="1">
    <source>
        <dbReference type="ARBA" id="ARBA00004141"/>
    </source>
</evidence>
<dbReference type="CDD" id="cd03250">
    <property type="entry name" value="ABCC_MRP_domain1"/>
    <property type="match status" value="1"/>
</dbReference>
<dbReference type="GO" id="GO:0016020">
    <property type="term" value="C:membrane"/>
    <property type="evidence" value="ECO:0007669"/>
    <property type="project" value="UniProtKB-SubCell"/>
</dbReference>
<keyword evidence="5" id="KW-0677">Repeat</keyword>
<gene>
    <name evidence="14" type="ORF">BJ085DRAFT_14667</name>
</gene>
<dbReference type="CDD" id="cd18579">
    <property type="entry name" value="ABC_6TM_ABCC_D1"/>
    <property type="match status" value="1"/>
</dbReference>
<feature type="transmembrane region" description="Helical" evidence="11">
    <location>
        <begin position="698"/>
        <end position="722"/>
    </location>
</feature>
<dbReference type="SUPFAM" id="SSF52540">
    <property type="entry name" value="P-loop containing nucleoside triphosphate hydrolases"/>
    <property type="match status" value="2"/>
</dbReference>
<dbReference type="PANTHER" id="PTHR24223:SF456">
    <property type="entry name" value="MULTIDRUG RESISTANCE-ASSOCIATED PROTEIN LETHAL(2)03659"/>
    <property type="match status" value="1"/>
</dbReference>
<dbReference type="PROSITE" id="PS50893">
    <property type="entry name" value="ABC_TRANSPORTER_2"/>
    <property type="match status" value="2"/>
</dbReference>
<dbReference type="FunFam" id="3.40.50.300:FF:000973">
    <property type="entry name" value="Multidrug resistance-associated protein 4"/>
    <property type="match status" value="1"/>
</dbReference>
<dbReference type="PROSITE" id="PS50929">
    <property type="entry name" value="ABC_TM1F"/>
    <property type="match status" value="2"/>
</dbReference>
<dbReference type="EMBL" id="ML002234">
    <property type="protein sequence ID" value="RKP39936.1"/>
    <property type="molecule type" value="Genomic_DNA"/>
</dbReference>
<dbReference type="FunFam" id="3.40.50.300:FF:000163">
    <property type="entry name" value="Multidrug resistance-associated protein member 4"/>
    <property type="match status" value="1"/>
</dbReference>
<feature type="transmembrane region" description="Helical" evidence="11">
    <location>
        <begin position="98"/>
        <end position="121"/>
    </location>
</feature>
<dbReference type="GO" id="GO:0140359">
    <property type="term" value="F:ABC-type transporter activity"/>
    <property type="evidence" value="ECO:0007669"/>
    <property type="project" value="InterPro"/>
</dbReference>
<dbReference type="GO" id="GO:0016887">
    <property type="term" value="F:ATP hydrolysis activity"/>
    <property type="evidence" value="ECO:0007669"/>
    <property type="project" value="InterPro"/>
</dbReference>
<dbReference type="AlphaFoldDB" id="A0A4Q0A1E3"/>
<dbReference type="InterPro" id="IPR044746">
    <property type="entry name" value="ABCC_6TM_D1"/>
</dbReference>
<feature type="transmembrane region" description="Helical" evidence="11">
    <location>
        <begin position="930"/>
        <end position="950"/>
    </location>
</feature>
<dbReference type="SMART" id="SM00382">
    <property type="entry name" value="AAA"/>
    <property type="match status" value="2"/>
</dbReference>
<feature type="transmembrane region" description="Helical" evidence="11">
    <location>
        <begin position="826"/>
        <end position="856"/>
    </location>
</feature>
<feature type="domain" description="ABC transporter" evidence="12">
    <location>
        <begin position="350"/>
        <end position="589"/>
    </location>
</feature>
<evidence type="ECO:0000256" key="10">
    <source>
        <dbReference type="SAM" id="MobiDB-lite"/>
    </source>
</evidence>
<evidence type="ECO:0000259" key="13">
    <source>
        <dbReference type="PROSITE" id="PS50929"/>
    </source>
</evidence>
<feature type="transmembrane region" description="Helical" evidence="11">
    <location>
        <begin position="743"/>
        <end position="769"/>
    </location>
</feature>
<reference evidence="15" key="1">
    <citation type="journal article" date="2018" name="Nat. Microbiol.">
        <title>Leveraging single-cell genomics to expand the fungal tree of life.</title>
        <authorList>
            <person name="Ahrendt S.R."/>
            <person name="Quandt C.A."/>
            <person name="Ciobanu D."/>
            <person name="Clum A."/>
            <person name="Salamov A."/>
            <person name="Andreopoulos B."/>
            <person name="Cheng J.F."/>
            <person name="Woyke T."/>
            <person name="Pelin A."/>
            <person name="Henrissat B."/>
            <person name="Reynolds N.K."/>
            <person name="Benny G.L."/>
            <person name="Smith M.E."/>
            <person name="James T.Y."/>
            <person name="Grigoriev I.V."/>
        </authorList>
    </citation>
    <scope>NUCLEOTIDE SEQUENCE [LARGE SCALE GENOMIC DNA]</scope>
    <source>
        <strain evidence="15">RSA 468</strain>
    </source>
</reference>
<dbReference type="InterPro" id="IPR011527">
    <property type="entry name" value="ABC1_TM_dom"/>
</dbReference>
<dbReference type="Gene3D" id="1.20.1560.10">
    <property type="entry name" value="ABC transporter type 1, transmembrane domain"/>
    <property type="match status" value="2"/>
</dbReference>
<keyword evidence="3" id="KW-0813">Transport</keyword>
<feature type="compositionally biased region" description="Polar residues" evidence="10">
    <location>
        <begin position="648"/>
        <end position="668"/>
    </location>
</feature>
<keyword evidence="15" id="KW-1185">Reference proteome</keyword>
<evidence type="ECO:0000256" key="5">
    <source>
        <dbReference type="ARBA" id="ARBA00022737"/>
    </source>
</evidence>
<feature type="region of interest" description="Disordered" evidence="10">
    <location>
        <begin position="634"/>
        <end position="682"/>
    </location>
</feature>
<evidence type="ECO:0000256" key="6">
    <source>
        <dbReference type="ARBA" id="ARBA00022741"/>
    </source>
</evidence>
<keyword evidence="7" id="KW-0067">ATP-binding</keyword>
<feature type="domain" description="ABC transmembrane type-1" evidence="13">
    <location>
        <begin position="706"/>
        <end position="982"/>
    </location>
</feature>
<dbReference type="PROSITE" id="PS00211">
    <property type="entry name" value="ABC_TRANSPORTER_1"/>
    <property type="match status" value="2"/>
</dbReference>
<keyword evidence="9 11" id="KW-0472">Membrane</keyword>
<evidence type="ECO:0000256" key="2">
    <source>
        <dbReference type="ARBA" id="ARBA00009726"/>
    </source>
</evidence>
<comment type="similarity">
    <text evidence="2">Belongs to the ABC transporter superfamily. ABCC family. Conjugate transporter (TC 3.A.1.208) subfamily.</text>
</comment>
<dbReference type="InterPro" id="IPR003593">
    <property type="entry name" value="AAA+_ATPase"/>
</dbReference>
<evidence type="ECO:0000256" key="4">
    <source>
        <dbReference type="ARBA" id="ARBA00022692"/>
    </source>
</evidence>
<dbReference type="SUPFAM" id="SSF90123">
    <property type="entry name" value="ABC transporter transmembrane region"/>
    <property type="match status" value="2"/>
</dbReference>
<dbReference type="GO" id="GO:0005524">
    <property type="term" value="F:ATP binding"/>
    <property type="evidence" value="ECO:0007669"/>
    <property type="project" value="UniProtKB-KW"/>
</dbReference>
<dbReference type="Pfam" id="PF00664">
    <property type="entry name" value="ABC_membrane"/>
    <property type="match status" value="2"/>
</dbReference>
<dbReference type="CDD" id="cd03244">
    <property type="entry name" value="ABCC_MRP_domain2"/>
    <property type="match status" value="1"/>
</dbReference>
<evidence type="ECO:0000259" key="12">
    <source>
        <dbReference type="PROSITE" id="PS50893"/>
    </source>
</evidence>
<evidence type="ECO:0000256" key="3">
    <source>
        <dbReference type="ARBA" id="ARBA00022448"/>
    </source>
</evidence>
<feature type="transmembrane region" description="Helical" evidence="11">
    <location>
        <begin position="171"/>
        <end position="189"/>
    </location>
</feature>
<organism evidence="14 15">
    <name type="scientific">Dimargaris cristalligena</name>
    <dbReference type="NCBI Taxonomy" id="215637"/>
    <lineage>
        <taxon>Eukaryota</taxon>
        <taxon>Fungi</taxon>
        <taxon>Fungi incertae sedis</taxon>
        <taxon>Zoopagomycota</taxon>
        <taxon>Kickxellomycotina</taxon>
        <taxon>Dimargaritomycetes</taxon>
        <taxon>Dimargaritales</taxon>
        <taxon>Dimargaritaceae</taxon>
        <taxon>Dimargaris</taxon>
    </lineage>
</organism>
<evidence type="ECO:0000256" key="7">
    <source>
        <dbReference type="ARBA" id="ARBA00022840"/>
    </source>
</evidence>
<evidence type="ECO:0000256" key="9">
    <source>
        <dbReference type="ARBA" id="ARBA00023136"/>
    </source>
</evidence>
<dbReference type="InterPro" id="IPR027417">
    <property type="entry name" value="P-loop_NTPase"/>
</dbReference>
<keyword evidence="8 11" id="KW-1133">Transmembrane helix</keyword>
<dbReference type="PANTHER" id="PTHR24223">
    <property type="entry name" value="ATP-BINDING CASSETTE SUB-FAMILY C"/>
    <property type="match status" value="1"/>
</dbReference>
<keyword evidence="14" id="KW-0378">Hydrolase</keyword>
<dbReference type="Proteomes" id="UP000268162">
    <property type="component" value="Unassembled WGS sequence"/>
</dbReference>
<proteinExistence type="inferred from homology"/>
<evidence type="ECO:0000313" key="15">
    <source>
        <dbReference type="Proteomes" id="UP000268162"/>
    </source>
</evidence>
<feature type="transmembrane region" description="Helical" evidence="11">
    <location>
        <begin position="195"/>
        <end position="214"/>
    </location>
</feature>
<dbReference type="InterPro" id="IPR050173">
    <property type="entry name" value="ABC_transporter_C-like"/>
</dbReference>
<evidence type="ECO:0000313" key="14">
    <source>
        <dbReference type="EMBL" id="RKP39936.1"/>
    </source>
</evidence>
<name>A0A4Q0A1E3_9FUNG</name>
<dbReference type="InterPro" id="IPR017871">
    <property type="entry name" value="ABC_transporter-like_CS"/>
</dbReference>
<sequence>MEGSGILSRLTFHWIQPIIRRGGQQTITDENLNELSPEDRCAVVAGRLQTLWEAEVRGCPDNPRLWRVLLLLNRFHLIQTAIIGMVESISKISQAGYLYAMGLSFAVLLQAFMHHIFYFGLARTILNTRVGLSALIFSKSLRLPAASSLATGTVVNLISNDLMPFEVLSSFIHSFWLGPFEIALAFYFLWSSLRFSLFVGLGIFALMIPMQLWFAHNFSRIREFVVKARDQRVRLLSDTFSGMSLVKLSAWERILGERILSLRRLELGFLKRAARFKSVNEGIFFSSGSLVCAATFITLHFINTSFHSSQVFTTMTLFNHIRLTMACFVPKFLESLAEAKVSSRRIVDFLMLSELHALESPSKPTPSPLPNSDCDSDENNSVLKDLTLTLGSDELCAVIGPVGSGKSSFCMSLMGELAKTAPLTSSRQPRISYSAQVPWIMAGSVRENIIFYSGYEPIRYQRVIECCALGRDLALMEEGDATLVGEKGTNLSGGQRARISLARAVYHDADLYVLDDPLSAVDSQVGRHLFERAIRGLLRDKPVVLVTHQLQFISQCDSVLILDEGRVFTHGAVDTVTALLLNHLDQYGVLETPPASSVSVTPPIGTLAPNPAALPLPVDSKTMWATPGEHTLVVPKIPNPEKAMPSVDTPSSLTKKASPAEKNSTADPQSPDVARLGDREQSEEGVTPLSTYYQFMRFGAPVLALIALVVLMLLGQVSLLFTDYYLSRWSMMPPEEQSKHSHVTLYAGLAILTLTIAISRSMSFLLLTLRASDRAFRHMLDAVLSSPMHFFNVNPQGRILNRFTKDQSSVDEQLPLNFYDATQACLMVVGAIVVICLANPWIIISVPVILFGFGLLRRSYMAANRVIKRIESASRSPVYSILSETLDGLGTIRTFRAGPSFMGRFAEALDQNARAFFIFMGCSRWLGFRLDFMSALFVTLSSMVTVASRANSDPGMVGLGLCYIIQLLGLLQWMVRQTTEVEILFVAVERMMAYVRLPSEPTPANPLDPPPQWPQEGCIEFRGMNLTYPGTSRAVLQNVNLQTRQGEKIGVVGRTGAGKSSLLTALFRLTEAHPAGSIIIDGVDISRLPLSELRQCLTIIPQEAFLFHGTLRFNLDPFDQYTDAQLWDALEACELKTSIEKLPERLESPVSENGKNFSVGERQLFSLSRAVLKNARVIIMDEATANVDLHTDKLIQKTIQTQFAHATVLTIAHRLHTVIGESDRILVLDRGEVKEFDEPWVLLQKSGGWLSNLVARTGPETELELRAAASAKWQRDLPRP</sequence>
<keyword evidence="6" id="KW-0547">Nucleotide-binding</keyword>
<feature type="domain" description="ABC transmembrane type-1" evidence="13">
    <location>
        <begin position="76"/>
        <end position="319"/>
    </location>
</feature>
<dbReference type="Gene3D" id="3.40.50.300">
    <property type="entry name" value="P-loop containing nucleotide triphosphate hydrolases"/>
    <property type="match status" value="2"/>
</dbReference>
<evidence type="ECO:0000256" key="11">
    <source>
        <dbReference type="SAM" id="Phobius"/>
    </source>
</evidence>
<dbReference type="InterPro" id="IPR036640">
    <property type="entry name" value="ABC1_TM_sf"/>
</dbReference>